<protein>
    <submittedName>
        <fullName evidence="2">Uncharacterized protein</fullName>
    </submittedName>
</protein>
<feature type="region of interest" description="Disordered" evidence="1">
    <location>
        <begin position="283"/>
        <end position="419"/>
    </location>
</feature>
<proteinExistence type="predicted"/>
<feature type="compositionally biased region" description="Basic residues" evidence="1">
    <location>
        <begin position="388"/>
        <end position="401"/>
    </location>
</feature>
<dbReference type="AlphaFoldDB" id="A0AAV5VC08"/>
<dbReference type="Proteomes" id="UP001432322">
    <property type="component" value="Unassembled WGS sequence"/>
</dbReference>
<feature type="compositionally biased region" description="Basic and acidic residues" evidence="1">
    <location>
        <begin position="402"/>
        <end position="418"/>
    </location>
</feature>
<reference evidence="2" key="1">
    <citation type="submission" date="2023-10" db="EMBL/GenBank/DDBJ databases">
        <title>Genome assembly of Pristionchus species.</title>
        <authorList>
            <person name="Yoshida K."/>
            <person name="Sommer R.J."/>
        </authorList>
    </citation>
    <scope>NUCLEOTIDE SEQUENCE</scope>
    <source>
        <strain evidence="2">RS5133</strain>
    </source>
</reference>
<feature type="region of interest" description="Disordered" evidence="1">
    <location>
        <begin position="442"/>
        <end position="469"/>
    </location>
</feature>
<feature type="non-terminal residue" evidence="2">
    <location>
        <position position="469"/>
    </location>
</feature>
<gene>
    <name evidence="2" type="ORF">PFISCL1PPCAC_7286</name>
</gene>
<organism evidence="2 3">
    <name type="scientific">Pristionchus fissidentatus</name>
    <dbReference type="NCBI Taxonomy" id="1538716"/>
    <lineage>
        <taxon>Eukaryota</taxon>
        <taxon>Metazoa</taxon>
        <taxon>Ecdysozoa</taxon>
        <taxon>Nematoda</taxon>
        <taxon>Chromadorea</taxon>
        <taxon>Rhabditida</taxon>
        <taxon>Rhabditina</taxon>
        <taxon>Diplogasteromorpha</taxon>
        <taxon>Diplogasteroidea</taxon>
        <taxon>Neodiplogasteridae</taxon>
        <taxon>Pristionchus</taxon>
    </lineage>
</organism>
<keyword evidence="3" id="KW-1185">Reference proteome</keyword>
<evidence type="ECO:0000256" key="1">
    <source>
        <dbReference type="SAM" id="MobiDB-lite"/>
    </source>
</evidence>
<feature type="compositionally biased region" description="Basic and acidic residues" evidence="1">
    <location>
        <begin position="377"/>
        <end position="387"/>
    </location>
</feature>
<evidence type="ECO:0000313" key="3">
    <source>
        <dbReference type="Proteomes" id="UP001432322"/>
    </source>
</evidence>
<dbReference type="EMBL" id="BTSY01000002">
    <property type="protein sequence ID" value="GMT15989.1"/>
    <property type="molecule type" value="Genomic_DNA"/>
</dbReference>
<accession>A0AAV5VC08</accession>
<evidence type="ECO:0000313" key="2">
    <source>
        <dbReference type="EMBL" id="GMT15989.1"/>
    </source>
</evidence>
<comment type="caution">
    <text evidence="2">The sequence shown here is derived from an EMBL/GenBank/DDBJ whole genome shotgun (WGS) entry which is preliminary data.</text>
</comment>
<feature type="compositionally biased region" description="Basic and acidic residues" evidence="1">
    <location>
        <begin position="289"/>
        <end position="299"/>
    </location>
</feature>
<sequence>METPDLILGQFYSLSSTTTNIFNVQPSPSTAIRKLQPIIRDLRVLLSSSFCDDIDHVMDGVAYKRSAPLRHFFFWRRVKDCMRNAKKIKDAKLTTLVGNIEQKLLQSSSYAPRTPVLMYVQAAIVARLARLAQIRRAACAATDEMIGHMEKHHWLAFARFLIGLVADLSAKAKEDGERIVKIFDRLRVWIVENGNEEAAKSALFSCSSIADWWRDEAVIGNKSCKPDQAILRRLMVVSDNDVVATRVIQAMRNIEAEEKRKNDLFTDLGKSVAWNGEMMMGEEGGGGEKSSEAHVKQEIAESITDSPSPWKKAEKRKRKMVEDTIEPEVKQEEIEVEDLEEPSWTIDRGEEVKTEEDDDVIKKEEGEEGDDGWAEFAAEKARPESWKMKKKKKLLAGKRKSSTVDDEKSTVGHEDDRLMRKKKLKRKSVLEESIDEATVVMEPEKKKKKKKKNTVNNDQSIDLQAGGEK</sequence>
<name>A0AAV5VC08_9BILA</name>